<dbReference type="Pfam" id="PF13830">
    <property type="entry name" value="DUF4192"/>
    <property type="match status" value="1"/>
</dbReference>
<feature type="compositionally biased region" description="Low complexity" evidence="1">
    <location>
        <begin position="503"/>
        <end position="515"/>
    </location>
</feature>
<feature type="compositionally biased region" description="Polar residues" evidence="1">
    <location>
        <begin position="381"/>
        <end position="395"/>
    </location>
</feature>
<comment type="caution">
    <text evidence="2">The sequence shown here is derived from an EMBL/GenBank/DDBJ whole genome shotgun (WGS) entry which is preliminary data.</text>
</comment>
<reference evidence="2 3" key="1">
    <citation type="submission" date="2017-02" db="EMBL/GenBank/DDBJ databases">
        <title>Draft Genome Sequence of Streptomyces tsukubaensis F601, a Producer of the immunosuppressant tacrolimus FK506.</title>
        <authorList>
            <person name="Zong G."/>
            <person name="Zhong C."/>
            <person name="Fu J."/>
            <person name="Qin R."/>
            <person name="Cao G."/>
        </authorList>
    </citation>
    <scope>NUCLEOTIDE SEQUENCE [LARGE SCALE GENOMIC DNA]</scope>
    <source>
        <strain evidence="2 3">F601</strain>
    </source>
</reference>
<evidence type="ECO:0000313" key="3">
    <source>
        <dbReference type="Proteomes" id="UP000190539"/>
    </source>
</evidence>
<gene>
    <name evidence="2" type="ORF">B1H18_23595</name>
</gene>
<protein>
    <recommendedName>
        <fullName evidence="4">DUF4192 domain-containing protein</fullName>
    </recommendedName>
</protein>
<dbReference type="Proteomes" id="UP000190539">
    <property type="component" value="Unassembled WGS sequence"/>
</dbReference>
<sequence length="562" mass="58781">MTHHSEPSEIPGGSSITLRGTAELVDALPYLLGFHPDESIVLVALHGEPARFGGRVRMGIPEHEEDWAEAADQIASCLITSSESAGGKPDGIIVFLCHEPVGQEAGSLVMERLRPLAQRLRLACGALDVPVAEALCVAAGQYWSYTCVRPGCCESEGNPLVTPGSSVLAASAVFAGVRVAGSLRAMEARLEPWQRAAAVDQEAALDTAGLALVPRILGGVNRLLVEAETLDLARLIIGRFAAAPSTADVREADQRDDELLAHDEAAALILGLQDRETRDRAAAWMEGDEAWAALRLWRALARRCVRPYVEHAAAPLTLAGWVAWSLGELPEARVSLGLALRADPRYTFAVLLHEACNQGMDPEEVRSFLRAEREGRDETGPTLSAGTPRSLTTPSGVAATGTERLGEDDRPAPPAPPAPPRRSAHRARRVSGGERRGHQPHGGVGLRPPGGPPGGRGPGHSRPERAGRGPGTGGDASGGPGRGPSPDPDGGLGMPAAKDESAAEASTASAASARAARGRGVTDADVSAGPFLAVPEESRTTTRRPRAGARRTVVRRASGPGR</sequence>
<dbReference type="AlphaFoldDB" id="A0A1V4A4Y5"/>
<keyword evidence="3" id="KW-1185">Reference proteome</keyword>
<feature type="compositionally biased region" description="Gly residues" evidence="1">
    <location>
        <begin position="468"/>
        <end position="482"/>
    </location>
</feature>
<dbReference type="STRING" id="83656.B1H18_23595"/>
<dbReference type="EMBL" id="MVFC01000024">
    <property type="protein sequence ID" value="OON75142.1"/>
    <property type="molecule type" value="Genomic_DNA"/>
</dbReference>
<dbReference type="InterPro" id="IPR025447">
    <property type="entry name" value="DUF4192"/>
</dbReference>
<evidence type="ECO:0008006" key="4">
    <source>
        <dbReference type="Google" id="ProtNLM"/>
    </source>
</evidence>
<feature type="region of interest" description="Disordered" evidence="1">
    <location>
        <begin position="373"/>
        <end position="562"/>
    </location>
</feature>
<feature type="compositionally biased region" description="Basic residues" evidence="1">
    <location>
        <begin position="541"/>
        <end position="554"/>
    </location>
</feature>
<evidence type="ECO:0000313" key="2">
    <source>
        <dbReference type="EMBL" id="OON75142.1"/>
    </source>
</evidence>
<name>A0A1V4A4Y5_9ACTN</name>
<evidence type="ECO:0000256" key="1">
    <source>
        <dbReference type="SAM" id="MobiDB-lite"/>
    </source>
</evidence>
<dbReference type="RefSeq" id="WP_077970870.1">
    <property type="nucleotide sequence ID" value="NZ_CP045178.1"/>
</dbReference>
<proteinExistence type="predicted"/>
<organism evidence="2 3">
    <name type="scientific">Streptomyces tsukubensis</name>
    <dbReference type="NCBI Taxonomy" id="83656"/>
    <lineage>
        <taxon>Bacteria</taxon>
        <taxon>Bacillati</taxon>
        <taxon>Actinomycetota</taxon>
        <taxon>Actinomycetes</taxon>
        <taxon>Kitasatosporales</taxon>
        <taxon>Streptomycetaceae</taxon>
        <taxon>Streptomyces</taxon>
    </lineage>
</organism>
<accession>A0A1V4A4Y5</accession>